<dbReference type="Proteomes" id="UP000789405">
    <property type="component" value="Unassembled WGS sequence"/>
</dbReference>
<feature type="non-terminal residue" evidence="1">
    <location>
        <position position="1"/>
    </location>
</feature>
<name>A0A9N9P9Q4_9GLOM</name>
<organism evidence="1 2">
    <name type="scientific">Dentiscutata erythropus</name>
    <dbReference type="NCBI Taxonomy" id="1348616"/>
    <lineage>
        <taxon>Eukaryota</taxon>
        <taxon>Fungi</taxon>
        <taxon>Fungi incertae sedis</taxon>
        <taxon>Mucoromycota</taxon>
        <taxon>Glomeromycotina</taxon>
        <taxon>Glomeromycetes</taxon>
        <taxon>Diversisporales</taxon>
        <taxon>Gigasporaceae</taxon>
        <taxon>Dentiscutata</taxon>
    </lineage>
</organism>
<sequence>DENFYLQPLEDLKEQSLSAQNIDFNTLLQSAKLLLQAIFANSIQENNDNT</sequence>
<protein>
    <submittedName>
        <fullName evidence="1">25986_t:CDS:1</fullName>
    </submittedName>
</protein>
<reference evidence="1" key="1">
    <citation type="submission" date="2021-06" db="EMBL/GenBank/DDBJ databases">
        <authorList>
            <person name="Kallberg Y."/>
            <person name="Tangrot J."/>
            <person name="Rosling A."/>
        </authorList>
    </citation>
    <scope>NUCLEOTIDE SEQUENCE</scope>
    <source>
        <strain evidence="1">MA453B</strain>
    </source>
</reference>
<dbReference type="AlphaFoldDB" id="A0A9N9P9Q4"/>
<gene>
    <name evidence="1" type="ORF">DERYTH_LOCUS22420</name>
</gene>
<proteinExistence type="predicted"/>
<comment type="caution">
    <text evidence="1">The sequence shown here is derived from an EMBL/GenBank/DDBJ whole genome shotgun (WGS) entry which is preliminary data.</text>
</comment>
<keyword evidence="2" id="KW-1185">Reference proteome</keyword>
<accession>A0A9N9P9Q4</accession>
<evidence type="ECO:0000313" key="1">
    <source>
        <dbReference type="EMBL" id="CAG8796155.1"/>
    </source>
</evidence>
<dbReference type="EMBL" id="CAJVPY010031111">
    <property type="protein sequence ID" value="CAG8796155.1"/>
    <property type="molecule type" value="Genomic_DNA"/>
</dbReference>
<evidence type="ECO:0000313" key="2">
    <source>
        <dbReference type="Proteomes" id="UP000789405"/>
    </source>
</evidence>
<feature type="non-terminal residue" evidence="1">
    <location>
        <position position="50"/>
    </location>
</feature>